<dbReference type="AlphaFoldDB" id="A0A8J9Y4H7"/>
<name>A0A8J9Y4H7_9NEOP</name>
<organism evidence="1 2">
    <name type="scientific">Brenthis ino</name>
    <name type="common">lesser marbled fritillary</name>
    <dbReference type="NCBI Taxonomy" id="405034"/>
    <lineage>
        <taxon>Eukaryota</taxon>
        <taxon>Metazoa</taxon>
        <taxon>Ecdysozoa</taxon>
        <taxon>Arthropoda</taxon>
        <taxon>Hexapoda</taxon>
        <taxon>Insecta</taxon>
        <taxon>Pterygota</taxon>
        <taxon>Neoptera</taxon>
        <taxon>Endopterygota</taxon>
        <taxon>Lepidoptera</taxon>
        <taxon>Glossata</taxon>
        <taxon>Ditrysia</taxon>
        <taxon>Papilionoidea</taxon>
        <taxon>Nymphalidae</taxon>
        <taxon>Heliconiinae</taxon>
        <taxon>Argynnini</taxon>
        <taxon>Brenthis</taxon>
    </lineage>
</organism>
<accession>A0A8J9Y4H7</accession>
<keyword evidence="2" id="KW-1185">Reference proteome</keyword>
<sequence>MNCFRVLYLFQQKCDTITMISKQIMLLYCFLSSVLAVPVDKYTDKYDNINIQEILENKRLLQAYVNCLLDKGKCSPEGKELKDHMQDALETGCEKCTDAQLNGATTMIEHLIKKERGIWKELTDKFDPKGIWRKKYEDRAREKGIVIPKD</sequence>
<evidence type="ECO:0000313" key="2">
    <source>
        <dbReference type="Proteomes" id="UP000838878"/>
    </source>
</evidence>
<evidence type="ECO:0008006" key="3">
    <source>
        <dbReference type="Google" id="ProtNLM"/>
    </source>
</evidence>
<dbReference type="OrthoDB" id="6625994at2759"/>
<dbReference type="Pfam" id="PF03392">
    <property type="entry name" value="OS-D"/>
    <property type="match status" value="1"/>
</dbReference>
<dbReference type="InterPro" id="IPR005055">
    <property type="entry name" value="A10/PebIII"/>
</dbReference>
<dbReference type="PANTHER" id="PTHR11257:SF12">
    <property type="entry name" value="EJACULATORY BULB-SPECIFIC PROTEIN 3-RELATED"/>
    <property type="match status" value="1"/>
</dbReference>
<evidence type="ECO:0000313" key="1">
    <source>
        <dbReference type="EMBL" id="CAH0713326.1"/>
    </source>
</evidence>
<dbReference type="SUPFAM" id="SSF100910">
    <property type="entry name" value="Chemosensory protein Csp2"/>
    <property type="match status" value="1"/>
</dbReference>
<dbReference type="InterPro" id="IPR036682">
    <property type="entry name" value="OS_D_A10/PebIII_sf"/>
</dbReference>
<reference evidence="1" key="1">
    <citation type="submission" date="2021-12" db="EMBL/GenBank/DDBJ databases">
        <authorList>
            <person name="Martin H S."/>
        </authorList>
    </citation>
    <scope>NUCLEOTIDE SEQUENCE</scope>
</reference>
<dbReference type="EMBL" id="OV170221">
    <property type="protein sequence ID" value="CAH0713326.1"/>
    <property type="molecule type" value="Genomic_DNA"/>
</dbReference>
<gene>
    <name evidence="1" type="ORF">BINO364_LOCUS499</name>
</gene>
<dbReference type="Gene3D" id="1.10.2080.10">
    <property type="entry name" value="Insect odorant-binding protein A10/Ejaculatory bulb-specific protein 3"/>
    <property type="match status" value="1"/>
</dbReference>
<dbReference type="PANTHER" id="PTHR11257">
    <property type="entry name" value="CHEMOSENSORY PROTEIN-RELATED"/>
    <property type="match status" value="1"/>
</dbReference>
<proteinExistence type="predicted"/>
<dbReference type="Proteomes" id="UP000838878">
    <property type="component" value="Chromosome 1"/>
</dbReference>
<feature type="non-terminal residue" evidence="1">
    <location>
        <position position="150"/>
    </location>
</feature>
<protein>
    <recommendedName>
        <fullName evidence="3">Chemosensory protein</fullName>
    </recommendedName>
</protein>